<dbReference type="GO" id="GO:0006508">
    <property type="term" value="P:proteolysis"/>
    <property type="evidence" value="ECO:0007669"/>
    <property type="project" value="UniProtKB-KW"/>
</dbReference>
<dbReference type="Proteomes" id="UP000823824">
    <property type="component" value="Unassembled WGS sequence"/>
</dbReference>
<reference evidence="5" key="1">
    <citation type="journal article" date="2021" name="PeerJ">
        <title>Extensive microbial diversity within the chicken gut microbiome revealed by metagenomics and culture.</title>
        <authorList>
            <person name="Gilroy R."/>
            <person name="Ravi A."/>
            <person name="Getino M."/>
            <person name="Pursley I."/>
            <person name="Horton D.L."/>
            <person name="Alikhan N.F."/>
            <person name="Baker D."/>
            <person name="Gharbi K."/>
            <person name="Hall N."/>
            <person name="Watson M."/>
            <person name="Adriaenssens E.M."/>
            <person name="Foster-Nyarko E."/>
            <person name="Jarju S."/>
            <person name="Secka A."/>
            <person name="Antonio M."/>
            <person name="Oren A."/>
            <person name="Chaudhuri R.R."/>
            <person name="La Ragione R."/>
            <person name="Hildebrand F."/>
            <person name="Pallen M.J."/>
        </authorList>
    </citation>
    <scope>NUCLEOTIDE SEQUENCE</scope>
    <source>
        <strain evidence="5">ChiBcec18-1249</strain>
    </source>
</reference>
<evidence type="ECO:0000313" key="5">
    <source>
        <dbReference type="EMBL" id="HJB14346.1"/>
    </source>
</evidence>
<gene>
    <name evidence="5" type="ORF">H9787_11645</name>
</gene>
<name>A0A9D2RT19_9FIRM</name>
<dbReference type="Pfam" id="PF04586">
    <property type="entry name" value="Peptidase_S78"/>
    <property type="match status" value="1"/>
</dbReference>
<feature type="domain" description="Prohead serine protease" evidence="4">
    <location>
        <begin position="27"/>
        <end position="168"/>
    </location>
</feature>
<dbReference type="GO" id="GO:0008233">
    <property type="term" value="F:peptidase activity"/>
    <property type="evidence" value="ECO:0007669"/>
    <property type="project" value="UniProtKB-KW"/>
</dbReference>
<proteinExistence type="predicted"/>
<evidence type="ECO:0000256" key="1">
    <source>
        <dbReference type="ARBA" id="ARBA00022612"/>
    </source>
</evidence>
<sequence length="204" mass="23214">MPVIQTREYRAMPLLVPAAANKRFDTDFYVEGYATTFDDPYVLREYDGVQYKEIVDRHALDGADLSDVIMQYDHSGRVFARTGRSNTLLIVPDDHGLFMAADLSKTEQARSMHEDISAGLITKMSWSFTVREDSYDRETHTRRILSIRKVYDVSAVSMPANPATEISARSWLDGVIEAERQERLAAQAAARRKKIIRILLEAEP</sequence>
<dbReference type="AlphaFoldDB" id="A0A9D2RT19"/>
<reference evidence="5" key="2">
    <citation type="submission" date="2021-04" db="EMBL/GenBank/DDBJ databases">
        <authorList>
            <person name="Gilroy R."/>
        </authorList>
    </citation>
    <scope>NUCLEOTIDE SEQUENCE</scope>
    <source>
        <strain evidence="5">ChiBcec18-1249</strain>
    </source>
</reference>
<organism evidence="5 6">
    <name type="scientific">Candidatus Oscillibacter excrementigallinarum</name>
    <dbReference type="NCBI Taxonomy" id="2838716"/>
    <lineage>
        <taxon>Bacteria</taxon>
        <taxon>Bacillati</taxon>
        <taxon>Bacillota</taxon>
        <taxon>Clostridia</taxon>
        <taxon>Eubacteriales</taxon>
        <taxon>Oscillospiraceae</taxon>
        <taxon>Oscillibacter</taxon>
    </lineage>
</organism>
<keyword evidence="2 5" id="KW-0645">Protease</keyword>
<dbReference type="InterPro" id="IPR054613">
    <property type="entry name" value="Peptidase_S78_dom"/>
</dbReference>
<evidence type="ECO:0000259" key="4">
    <source>
        <dbReference type="Pfam" id="PF04586"/>
    </source>
</evidence>
<evidence type="ECO:0000313" key="6">
    <source>
        <dbReference type="Proteomes" id="UP000823824"/>
    </source>
</evidence>
<keyword evidence="3" id="KW-0378">Hydrolase</keyword>
<evidence type="ECO:0000256" key="2">
    <source>
        <dbReference type="ARBA" id="ARBA00022670"/>
    </source>
</evidence>
<comment type="caution">
    <text evidence="5">The sequence shown here is derived from an EMBL/GenBank/DDBJ whole genome shotgun (WGS) entry which is preliminary data.</text>
</comment>
<protein>
    <submittedName>
        <fullName evidence="5">HK97 family phage prohead protease</fullName>
    </submittedName>
</protein>
<dbReference type="EMBL" id="DWZJ01000106">
    <property type="protein sequence ID" value="HJB14346.1"/>
    <property type="molecule type" value="Genomic_DNA"/>
</dbReference>
<evidence type="ECO:0000256" key="3">
    <source>
        <dbReference type="ARBA" id="ARBA00022801"/>
    </source>
</evidence>
<keyword evidence="1" id="KW-1188">Viral release from host cell</keyword>
<accession>A0A9D2RT19</accession>